<evidence type="ECO:0000256" key="5">
    <source>
        <dbReference type="ARBA" id="ARBA00023239"/>
    </source>
</evidence>
<dbReference type="SUPFAM" id="SSF51419">
    <property type="entry name" value="PLP-binding barrel"/>
    <property type="match status" value="1"/>
</dbReference>
<accession>S7ZEJ7</accession>
<dbReference type="Proteomes" id="UP000019376">
    <property type="component" value="Unassembled WGS sequence"/>
</dbReference>
<dbReference type="Gene3D" id="2.40.37.10">
    <property type="entry name" value="Lyase, Ornithine Decarboxylase, Chain A, domain 1"/>
    <property type="match status" value="1"/>
</dbReference>
<dbReference type="HOGENOM" id="CLU_026444_1_3_1"/>
<comment type="similarity">
    <text evidence="2">Belongs to the Orn/Lys/Arg decarboxylase class-II family.</text>
</comment>
<dbReference type="InterPro" id="IPR000183">
    <property type="entry name" value="Orn/DAP/Arg_de-COase"/>
</dbReference>
<dbReference type="EMBL" id="KB644411">
    <property type="protein sequence ID" value="EPS29090.1"/>
    <property type="molecule type" value="Genomic_DNA"/>
</dbReference>
<keyword evidence="4" id="KW-0663">Pyridoxal phosphate</keyword>
<evidence type="ECO:0000256" key="2">
    <source>
        <dbReference type="ARBA" id="ARBA00008872"/>
    </source>
</evidence>
<keyword evidence="3" id="KW-0210">Decarboxylase</keyword>
<sequence length="280" mass="30776">MTFDNEAELRKIKQLFPRSQLILRCFASDPSATYSLSSKFGAHPEESLKLLKLAKSLGLEVIGVSFHVGSGSKDPKIFEVAIKDSRRVVDAGLQLGHEMRLVDIGGGFSTETFDMAAVTIKDALNTHFRGMPMDFVAEPGRYFVANALTVACGIIARRDSRENPASPQGPMNHMLYLNDGIYGSFLTYLFEPCPQPKVLRASGEFYPRTCSSDLANYIIWGPTCDGIDCILKDAELPGDLTCGDWVYFSNMGGMSLQTEMETSPCVCYNLANLLDCLLVP</sequence>
<organism evidence="7 8">
    <name type="scientific">Penicillium oxalicum (strain 114-2 / CGMCC 5302)</name>
    <name type="common">Penicillium decumbens</name>
    <dbReference type="NCBI Taxonomy" id="933388"/>
    <lineage>
        <taxon>Eukaryota</taxon>
        <taxon>Fungi</taxon>
        <taxon>Dikarya</taxon>
        <taxon>Ascomycota</taxon>
        <taxon>Pezizomycotina</taxon>
        <taxon>Eurotiomycetes</taxon>
        <taxon>Eurotiomycetidae</taxon>
        <taxon>Eurotiales</taxon>
        <taxon>Aspergillaceae</taxon>
        <taxon>Penicillium</taxon>
    </lineage>
</organism>
<dbReference type="STRING" id="933388.S7ZEJ7"/>
<protein>
    <recommendedName>
        <fullName evidence="6">Orn/DAP/Arg decarboxylase 2 N-terminal domain-containing protein</fullName>
    </recommendedName>
</protein>
<evidence type="ECO:0000313" key="7">
    <source>
        <dbReference type="EMBL" id="EPS29090.1"/>
    </source>
</evidence>
<dbReference type="Pfam" id="PF02784">
    <property type="entry name" value="Orn_Arg_deC_N"/>
    <property type="match status" value="1"/>
</dbReference>
<dbReference type="PANTHER" id="PTHR11482:SF6">
    <property type="entry name" value="ORNITHINE DECARBOXYLASE 1-RELATED"/>
    <property type="match status" value="1"/>
</dbReference>
<dbReference type="AlphaFoldDB" id="S7ZEJ7"/>
<evidence type="ECO:0000256" key="1">
    <source>
        <dbReference type="ARBA" id="ARBA00001933"/>
    </source>
</evidence>
<dbReference type="PANTHER" id="PTHR11482">
    <property type="entry name" value="ARGININE/DIAMINOPIMELATE/ORNITHINE DECARBOXYLASE"/>
    <property type="match status" value="1"/>
</dbReference>
<keyword evidence="5" id="KW-0456">Lyase</keyword>
<keyword evidence="8" id="KW-1185">Reference proteome</keyword>
<dbReference type="eggNOG" id="KOG0622">
    <property type="taxonomic scope" value="Eukaryota"/>
</dbReference>
<dbReference type="InterPro" id="IPR002433">
    <property type="entry name" value="Orn_de-COase"/>
</dbReference>
<name>S7ZEJ7_PENO1</name>
<dbReference type="PRINTS" id="PR01179">
    <property type="entry name" value="ODADCRBXLASE"/>
</dbReference>
<dbReference type="SUPFAM" id="SSF50621">
    <property type="entry name" value="Alanine racemase C-terminal domain-like"/>
    <property type="match status" value="1"/>
</dbReference>
<dbReference type="GO" id="GO:0004586">
    <property type="term" value="F:ornithine decarboxylase activity"/>
    <property type="evidence" value="ECO:0007669"/>
    <property type="project" value="TreeGrafter"/>
</dbReference>
<evidence type="ECO:0000256" key="4">
    <source>
        <dbReference type="ARBA" id="ARBA00022898"/>
    </source>
</evidence>
<gene>
    <name evidence="7" type="ORF">PDE_04039</name>
</gene>
<dbReference type="OrthoDB" id="5034579at2759"/>
<evidence type="ECO:0000313" key="8">
    <source>
        <dbReference type="Proteomes" id="UP000019376"/>
    </source>
</evidence>
<dbReference type="InterPro" id="IPR022644">
    <property type="entry name" value="De-COase2_N"/>
</dbReference>
<dbReference type="PhylomeDB" id="S7ZEJ7"/>
<dbReference type="Gene3D" id="3.20.20.10">
    <property type="entry name" value="Alanine racemase"/>
    <property type="match status" value="1"/>
</dbReference>
<feature type="domain" description="Orn/DAP/Arg decarboxylase 2 N-terminal" evidence="6">
    <location>
        <begin position="1"/>
        <end position="145"/>
    </location>
</feature>
<reference evidence="7 8" key="1">
    <citation type="journal article" date="2013" name="PLoS ONE">
        <title>Genomic and secretomic analyses reveal unique features of the lignocellulolytic enzyme system of Penicillium decumbens.</title>
        <authorList>
            <person name="Liu G."/>
            <person name="Zhang L."/>
            <person name="Wei X."/>
            <person name="Zou G."/>
            <person name="Qin Y."/>
            <person name="Ma L."/>
            <person name="Li J."/>
            <person name="Zheng H."/>
            <person name="Wang S."/>
            <person name="Wang C."/>
            <person name="Xun L."/>
            <person name="Zhao G.-P."/>
            <person name="Zhou Z."/>
            <person name="Qu Y."/>
        </authorList>
    </citation>
    <scope>NUCLEOTIDE SEQUENCE [LARGE SCALE GENOMIC DNA]</scope>
    <source>
        <strain evidence="8">114-2 / CGMCC 5302</strain>
    </source>
</reference>
<dbReference type="GO" id="GO:0033387">
    <property type="term" value="P:putrescine biosynthetic process from arginine, via ornithine"/>
    <property type="evidence" value="ECO:0007669"/>
    <property type="project" value="TreeGrafter"/>
</dbReference>
<dbReference type="PRINTS" id="PR01182">
    <property type="entry name" value="ORNDCRBXLASE"/>
</dbReference>
<evidence type="ECO:0000256" key="3">
    <source>
        <dbReference type="ARBA" id="ARBA00022793"/>
    </source>
</evidence>
<dbReference type="GO" id="GO:0005737">
    <property type="term" value="C:cytoplasm"/>
    <property type="evidence" value="ECO:0007669"/>
    <property type="project" value="TreeGrafter"/>
</dbReference>
<evidence type="ECO:0000259" key="6">
    <source>
        <dbReference type="Pfam" id="PF02784"/>
    </source>
</evidence>
<dbReference type="InterPro" id="IPR009006">
    <property type="entry name" value="Ala_racemase/Decarboxylase_C"/>
</dbReference>
<dbReference type="InterPro" id="IPR029066">
    <property type="entry name" value="PLP-binding_barrel"/>
</dbReference>
<proteinExistence type="inferred from homology"/>
<comment type="cofactor">
    <cofactor evidence="1">
        <name>pyridoxal 5'-phosphate</name>
        <dbReference type="ChEBI" id="CHEBI:597326"/>
    </cofactor>
</comment>